<evidence type="ECO:0000313" key="4">
    <source>
        <dbReference type="Proteomes" id="UP000759131"/>
    </source>
</evidence>
<dbReference type="EMBL" id="OC855583">
    <property type="protein sequence ID" value="CAD7622285.1"/>
    <property type="molecule type" value="Genomic_DNA"/>
</dbReference>
<evidence type="ECO:0000259" key="2">
    <source>
        <dbReference type="Pfam" id="PF20146"/>
    </source>
</evidence>
<dbReference type="AlphaFoldDB" id="A0A7R9KG30"/>
<keyword evidence="4" id="KW-1185">Reference proteome</keyword>
<protein>
    <recommendedName>
        <fullName evidence="2">Nose resistant-to-fluoxetine protein N-terminal domain-containing protein</fullName>
    </recommendedName>
</protein>
<gene>
    <name evidence="3" type="ORF">OSB1V03_LOCUS2750</name>
</gene>
<feature type="domain" description="Nose resistant-to-fluoxetine protein N-terminal" evidence="2">
    <location>
        <begin position="21"/>
        <end position="176"/>
    </location>
</feature>
<feature type="transmembrane region" description="Helical" evidence="1">
    <location>
        <begin position="211"/>
        <end position="233"/>
    </location>
</feature>
<dbReference type="InterPro" id="IPR052728">
    <property type="entry name" value="O2_lipid_transport_reg"/>
</dbReference>
<feature type="transmembrane region" description="Helical" evidence="1">
    <location>
        <begin position="411"/>
        <end position="437"/>
    </location>
</feature>
<keyword evidence="1" id="KW-1133">Transmembrane helix</keyword>
<dbReference type="EMBL" id="CAJPIZ010001008">
    <property type="protein sequence ID" value="CAG2102715.1"/>
    <property type="molecule type" value="Genomic_DNA"/>
</dbReference>
<proteinExistence type="predicted"/>
<dbReference type="Pfam" id="PF20146">
    <property type="entry name" value="NRF"/>
    <property type="match status" value="1"/>
</dbReference>
<dbReference type="InterPro" id="IPR006621">
    <property type="entry name" value="Nose-resist-to-fluoxetine_N"/>
</dbReference>
<dbReference type="OrthoDB" id="118951at2759"/>
<organism evidence="3">
    <name type="scientific">Medioppia subpectinata</name>
    <dbReference type="NCBI Taxonomy" id="1979941"/>
    <lineage>
        <taxon>Eukaryota</taxon>
        <taxon>Metazoa</taxon>
        <taxon>Ecdysozoa</taxon>
        <taxon>Arthropoda</taxon>
        <taxon>Chelicerata</taxon>
        <taxon>Arachnida</taxon>
        <taxon>Acari</taxon>
        <taxon>Acariformes</taxon>
        <taxon>Sarcoptiformes</taxon>
        <taxon>Oribatida</taxon>
        <taxon>Brachypylina</taxon>
        <taxon>Oppioidea</taxon>
        <taxon>Oppiidae</taxon>
        <taxon>Medioppia</taxon>
    </lineage>
</organism>
<feature type="transmembrane region" description="Helical" evidence="1">
    <location>
        <begin position="482"/>
        <end position="506"/>
    </location>
</feature>
<evidence type="ECO:0000313" key="3">
    <source>
        <dbReference type="EMBL" id="CAD7622285.1"/>
    </source>
</evidence>
<dbReference type="Proteomes" id="UP000759131">
    <property type="component" value="Unassembled WGS sequence"/>
</dbReference>
<name>A0A7R9KG30_9ACAR</name>
<dbReference type="PANTHER" id="PTHR11161:SF0">
    <property type="entry name" value="O-ACYLTRANSFERASE LIKE PROTEIN"/>
    <property type="match status" value="1"/>
</dbReference>
<feature type="transmembrane region" description="Helical" evidence="1">
    <location>
        <begin position="383"/>
        <end position="404"/>
    </location>
</feature>
<keyword evidence="1" id="KW-0472">Membrane</keyword>
<keyword evidence="1" id="KW-0812">Transmembrane</keyword>
<dbReference type="PANTHER" id="PTHR11161">
    <property type="entry name" value="O-ACYLTRANSFERASE"/>
    <property type="match status" value="1"/>
</dbReference>
<accession>A0A7R9KG30</accession>
<reference evidence="3" key="1">
    <citation type="submission" date="2020-11" db="EMBL/GenBank/DDBJ databases">
        <authorList>
            <person name="Tran Van P."/>
        </authorList>
    </citation>
    <scope>NUCLEOTIDE SEQUENCE</scope>
</reference>
<evidence type="ECO:0000256" key="1">
    <source>
        <dbReference type="SAM" id="Phobius"/>
    </source>
</evidence>
<sequence length="540" mass="62154">MKRVAPRLSEFLFYIDLPSDCMTALARVGQAIRAQETWAFRFLDSSPIGKMDLTSLPFGEYDECLDIESRYQWDKPMIYGQYCALGLPLSIIPPSGSHTAEDNRRNDAMLLNYMRQRANSTEERTPQKDFMDRLNNETDGHLMEGLMRYIEYLGEEEVRLPPGICLPTACNAKDFEFAINKILYPFTHFSISINPDCDYKDKPISIDKYQITSIVMLSLMGTICIICTIIYLIRSTETSDKPVADGKPTARVFQVTDCFAIVPNFVSIFDMRSKPNRLSAVDGVRAVLCFWMFIQHEYDMGYLPFQHKRTSQSAPYDFHTSLRYIFLINWNLTDTFFLMAGPLWPLISHILQKPCIESPMSTIFMVNNYISFPNLVTCVPATWYASTYFQLCLLAPFVVLILYYAPTIGILWSLVVISFGSFLSISPKLIAGIPHFFESYKSLSIDTVVSSVGHHLWGIETHVQLYVLGLLFGYLTKRHPNMYLGGIFGELAIWLTTWAMTFYAIFWHRNYFNFEEYSVTESEITHWILWSKLCYGAGWA</sequence>
<feature type="transmembrane region" description="Helical" evidence="1">
    <location>
        <begin position="457"/>
        <end position="475"/>
    </location>
</feature>